<dbReference type="Proteomes" id="UP001381693">
    <property type="component" value="Unassembled WGS sequence"/>
</dbReference>
<dbReference type="InterPro" id="IPR018499">
    <property type="entry name" value="Tetraspanin/Peripherin"/>
</dbReference>
<dbReference type="Pfam" id="PF00335">
    <property type="entry name" value="Tetraspanin"/>
    <property type="match status" value="1"/>
</dbReference>
<organism evidence="6 7">
    <name type="scientific">Halocaridina rubra</name>
    <name type="common">Hawaiian red shrimp</name>
    <dbReference type="NCBI Taxonomy" id="373956"/>
    <lineage>
        <taxon>Eukaryota</taxon>
        <taxon>Metazoa</taxon>
        <taxon>Ecdysozoa</taxon>
        <taxon>Arthropoda</taxon>
        <taxon>Crustacea</taxon>
        <taxon>Multicrustacea</taxon>
        <taxon>Malacostraca</taxon>
        <taxon>Eumalacostraca</taxon>
        <taxon>Eucarida</taxon>
        <taxon>Decapoda</taxon>
        <taxon>Pleocyemata</taxon>
        <taxon>Caridea</taxon>
        <taxon>Atyoidea</taxon>
        <taxon>Atyidae</taxon>
        <taxon>Halocaridina</taxon>
    </lineage>
</organism>
<sequence length="126" mass="13980">MQLIFWGIVEISVASVIVHKDESYGVLLRSGTVTLPVINIMLGIAITLLGFLGCCGAENRQPLMLKVYAALVFVFLVSELVMGVVFLVFMSAAKSVTAKWMDYIFDNYGKPAYLSLTYNLDVLQQY</sequence>
<dbReference type="EMBL" id="JAXCGZ010000436">
    <property type="protein sequence ID" value="KAK7085987.1"/>
    <property type="molecule type" value="Genomic_DNA"/>
</dbReference>
<proteinExistence type="predicted"/>
<name>A0AAN9AG23_HALRR</name>
<keyword evidence="7" id="KW-1185">Reference proteome</keyword>
<evidence type="ECO:0000313" key="6">
    <source>
        <dbReference type="EMBL" id="KAK7085987.1"/>
    </source>
</evidence>
<evidence type="ECO:0000256" key="2">
    <source>
        <dbReference type="ARBA" id="ARBA00022692"/>
    </source>
</evidence>
<dbReference type="AlphaFoldDB" id="A0AAN9AG23"/>
<comment type="caution">
    <text evidence="6">The sequence shown here is derived from an EMBL/GenBank/DDBJ whole genome shotgun (WGS) entry which is preliminary data.</text>
</comment>
<evidence type="ECO:0000313" key="7">
    <source>
        <dbReference type="Proteomes" id="UP001381693"/>
    </source>
</evidence>
<protein>
    <submittedName>
        <fullName evidence="6">Uncharacterized protein</fullName>
    </submittedName>
</protein>
<accession>A0AAN9AG23</accession>
<feature type="non-terminal residue" evidence="6">
    <location>
        <position position="126"/>
    </location>
</feature>
<feature type="transmembrane region" description="Helical" evidence="5">
    <location>
        <begin position="67"/>
        <end position="93"/>
    </location>
</feature>
<dbReference type="GO" id="GO:0016020">
    <property type="term" value="C:membrane"/>
    <property type="evidence" value="ECO:0007669"/>
    <property type="project" value="UniProtKB-SubCell"/>
</dbReference>
<comment type="subcellular location">
    <subcellularLocation>
        <location evidence="1">Membrane</location>
        <topology evidence="1">Multi-pass membrane protein</topology>
    </subcellularLocation>
</comment>
<evidence type="ECO:0000256" key="5">
    <source>
        <dbReference type="SAM" id="Phobius"/>
    </source>
</evidence>
<keyword evidence="2 5" id="KW-0812">Transmembrane</keyword>
<dbReference type="PRINTS" id="PR00259">
    <property type="entry name" value="TMFOUR"/>
</dbReference>
<gene>
    <name evidence="6" type="ORF">SK128_005878</name>
</gene>
<keyword evidence="4 5" id="KW-0472">Membrane</keyword>
<reference evidence="6 7" key="1">
    <citation type="submission" date="2023-11" db="EMBL/GenBank/DDBJ databases">
        <title>Halocaridina rubra genome assembly.</title>
        <authorList>
            <person name="Smith C."/>
        </authorList>
    </citation>
    <scope>NUCLEOTIDE SEQUENCE [LARGE SCALE GENOMIC DNA]</scope>
    <source>
        <strain evidence="6">EP-1</strain>
        <tissue evidence="6">Whole</tissue>
    </source>
</reference>
<evidence type="ECO:0000256" key="3">
    <source>
        <dbReference type="ARBA" id="ARBA00022989"/>
    </source>
</evidence>
<feature type="transmembrane region" description="Helical" evidence="5">
    <location>
        <begin position="33"/>
        <end position="55"/>
    </location>
</feature>
<evidence type="ECO:0000256" key="4">
    <source>
        <dbReference type="ARBA" id="ARBA00023136"/>
    </source>
</evidence>
<evidence type="ECO:0000256" key="1">
    <source>
        <dbReference type="ARBA" id="ARBA00004141"/>
    </source>
</evidence>
<keyword evidence="3 5" id="KW-1133">Transmembrane helix</keyword>